<comment type="caution">
    <text evidence="2">The sequence shown here is derived from an EMBL/GenBank/DDBJ whole genome shotgun (WGS) entry which is preliminary data.</text>
</comment>
<sequence length="73" mass="8020">MGQHPARAQNMSSYQSLPPEERGDNKMEPMMNLPAPPVPKKSTVEPKTTTTFDKASGLPPKPDNYDVKRPAGQ</sequence>
<feature type="region of interest" description="Disordered" evidence="1">
    <location>
        <begin position="1"/>
        <end position="73"/>
    </location>
</feature>
<dbReference type="AlphaFoldDB" id="A0A9P9WX28"/>
<accession>A0A9P9WX28</accession>
<evidence type="ECO:0000313" key="3">
    <source>
        <dbReference type="Proteomes" id="UP000829685"/>
    </source>
</evidence>
<proteinExistence type="predicted"/>
<dbReference type="EMBL" id="JAFIMR010000002">
    <property type="protein sequence ID" value="KAI1880641.1"/>
    <property type="molecule type" value="Genomic_DNA"/>
</dbReference>
<name>A0A9P9WX28_9PEZI</name>
<evidence type="ECO:0000256" key="1">
    <source>
        <dbReference type="SAM" id="MobiDB-lite"/>
    </source>
</evidence>
<reference evidence="2" key="1">
    <citation type="submission" date="2021-03" db="EMBL/GenBank/DDBJ databases">
        <title>Revisited historic fungal species revealed as producer of novel bioactive compounds through whole genome sequencing and comparative genomics.</title>
        <authorList>
            <person name="Vignolle G.A."/>
            <person name="Hochenegger N."/>
            <person name="Mach R.L."/>
            <person name="Mach-Aigner A.R."/>
            <person name="Javad Rahimi M."/>
            <person name="Salim K.A."/>
            <person name="Chan C.M."/>
            <person name="Lim L.B.L."/>
            <person name="Cai F."/>
            <person name="Druzhinina I.S."/>
            <person name="U'Ren J.M."/>
            <person name="Derntl C."/>
        </authorList>
    </citation>
    <scope>NUCLEOTIDE SEQUENCE</scope>
    <source>
        <strain evidence="2">TUCIM 5799</strain>
    </source>
</reference>
<evidence type="ECO:0000313" key="2">
    <source>
        <dbReference type="EMBL" id="KAI1880641.1"/>
    </source>
</evidence>
<protein>
    <submittedName>
        <fullName evidence="2">Uncharacterized protein</fullName>
    </submittedName>
</protein>
<dbReference type="Proteomes" id="UP000829685">
    <property type="component" value="Unassembled WGS sequence"/>
</dbReference>
<keyword evidence="3" id="KW-1185">Reference proteome</keyword>
<feature type="compositionally biased region" description="Basic and acidic residues" evidence="1">
    <location>
        <begin position="63"/>
        <end position="73"/>
    </location>
</feature>
<gene>
    <name evidence="2" type="ORF">JX265_000881</name>
</gene>
<organism evidence="2 3">
    <name type="scientific">Neoarthrinium moseri</name>
    <dbReference type="NCBI Taxonomy" id="1658444"/>
    <lineage>
        <taxon>Eukaryota</taxon>
        <taxon>Fungi</taxon>
        <taxon>Dikarya</taxon>
        <taxon>Ascomycota</taxon>
        <taxon>Pezizomycotina</taxon>
        <taxon>Sordariomycetes</taxon>
        <taxon>Xylariomycetidae</taxon>
        <taxon>Amphisphaeriales</taxon>
        <taxon>Apiosporaceae</taxon>
        <taxon>Neoarthrinium</taxon>
    </lineage>
</organism>